<sequence length="170" mass="18997">MSLVRCKNGHLFSARKYGNICPYCSMESEGSPKNDKVLVDESDKVASLLDSGEEIEPVTGWLVCIEGPRRGKDYKIRAGKNFIGRADTMQIRIIGDNEISRVNHAVIVYDKKNRTTHLLPGDSMGLAYLNGDAVFTPMELTSFSVVEMGQSKFLFIPLCGEHFEWESSSR</sequence>
<dbReference type="InterPro" id="IPR008984">
    <property type="entry name" value="SMAD_FHA_dom_sf"/>
</dbReference>
<dbReference type="AlphaFoldDB" id="A0A6S6QR06"/>
<dbReference type="Gene3D" id="2.60.200.20">
    <property type="match status" value="1"/>
</dbReference>
<reference evidence="1 2" key="1">
    <citation type="journal article" date="2016" name="Int. J. Syst. Evol. Microbiol.">
        <title>Descriptions of Anaerotaenia torta gen. nov., sp. nov. and Anaerocolumna cellulosilytica gen. nov., sp. nov. isolated from a methanogenic reactor of cattle waste.</title>
        <authorList>
            <person name="Uek A."/>
            <person name="Ohtaki Y."/>
            <person name="Kaku N."/>
            <person name="Ueki K."/>
        </authorList>
    </citation>
    <scope>NUCLEOTIDE SEQUENCE [LARGE SCALE GENOMIC DNA]</scope>
    <source>
        <strain evidence="1 2">SN021</strain>
    </source>
</reference>
<dbReference type="EMBL" id="AP023367">
    <property type="protein sequence ID" value="BCJ93034.1"/>
    <property type="molecule type" value="Genomic_DNA"/>
</dbReference>
<dbReference type="Proteomes" id="UP000515561">
    <property type="component" value="Chromosome"/>
</dbReference>
<name>A0A6S6QR06_9FIRM</name>
<organism evidence="1 2">
    <name type="scientific">Anaerocolumna cellulosilytica</name>
    <dbReference type="NCBI Taxonomy" id="433286"/>
    <lineage>
        <taxon>Bacteria</taxon>
        <taxon>Bacillati</taxon>
        <taxon>Bacillota</taxon>
        <taxon>Clostridia</taxon>
        <taxon>Lachnospirales</taxon>
        <taxon>Lachnospiraceae</taxon>
        <taxon>Anaerocolumna</taxon>
    </lineage>
</organism>
<keyword evidence="2" id="KW-1185">Reference proteome</keyword>
<dbReference type="KEGG" id="acel:acsn021_06030"/>
<gene>
    <name evidence="1" type="ORF">acsn021_06030</name>
</gene>
<dbReference type="RefSeq" id="WP_184095356.1">
    <property type="nucleotide sequence ID" value="NZ_AP023367.1"/>
</dbReference>
<evidence type="ECO:0000313" key="2">
    <source>
        <dbReference type="Proteomes" id="UP000515561"/>
    </source>
</evidence>
<proteinExistence type="predicted"/>
<protein>
    <submittedName>
        <fullName evidence="1">Uncharacterized protein</fullName>
    </submittedName>
</protein>
<dbReference type="SUPFAM" id="SSF49879">
    <property type="entry name" value="SMAD/FHA domain"/>
    <property type="match status" value="1"/>
</dbReference>
<accession>A0A6S6QR06</accession>
<dbReference type="CDD" id="cd00060">
    <property type="entry name" value="FHA"/>
    <property type="match status" value="1"/>
</dbReference>
<evidence type="ECO:0000313" key="1">
    <source>
        <dbReference type="EMBL" id="BCJ93034.1"/>
    </source>
</evidence>